<evidence type="ECO:0000256" key="1">
    <source>
        <dbReference type="ARBA" id="ARBA00008306"/>
    </source>
</evidence>
<evidence type="ECO:0000313" key="4">
    <source>
        <dbReference type="EMBL" id="CDO52439.1"/>
    </source>
</evidence>
<dbReference type="PANTHER" id="PTHR16255">
    <property type="entry name" value="REQUIRED FOR MEIOTIC NUCLEAR DIVISION PROTEIN 1 HOMOLOG"/>
    <property type="match status" value="1"/>
</dbReference>
<name>A0A0J9X5K7_GEOCN</name>
<accession>A0A0J9X5K7</accession>
<dbReference type="InterPro" id="IPR051624">
    <property type="entry name" value="RMD1/Sad1-interacting"/>
</dbReference>
<reference evidence="4" key="1">
    <citation type="submission" date="2014-03" db="EMBL/GenBank/DDBJ databases">
        <authorList>
            <person name="Casaregola S."/>
        </authorList>
    </citation>
    <scope>NUCLEOTIDE SEQUENCE [LARGE SCALE GENOMIC DNA]</scope>
    <source>
        <strain evidence="4">CLIB 918</strain>
    </source>
</reference>
<comment type="similarity">
    <text evidence="1">Belongs to the RMD1/sif2 family.</text>
</comment>
<keyword evidence="5" id="KW-1185">Reference proteome</keyword>
<organism evidence="4 5">
    <name type="scientific">Geotrichum candidum</name>
    <name type="common">Oospora lactis</name>
    <name type="synonym">Dipodascus geotrichum</name>
    <dbReference type="NCBI Taxonomy" id="1173061"/>
    <lineage>
        <taxon>Eukaryota</taxon>
        <taxon>Fungi</taxon>
        <taxon>Dikarya</taxon>
        <taxon>Ascomycota</taxon>
        <taxon>Saccharomycotina</taxon>
        <taxon>Dipodascomycetes</taxon>
        <taxon>Dipodascales</taxon>
        <taxon>Dipodascaceae</taxon>
        <taxon>Geotrichum</taxon>
    </lineage>
</organism>
<dbReference type="GO" id="GO:0070131">
    <property type="term" value="P:positive regulation of mitochondrial translation"/>
    <property type="evidence" value="ECO:0007669"/>
    <property type="project" value="TreeGrafter"/>
</dbReference>
<evidence type="ECO:0000259" key="3">
    <source>
        <dbReference type="Pfam" id="PF02582"/>
    </source>
</evidence>
<proteinExistence type="inferred from homology"/>
<sequence>MSIMSLPRVFLRKSGGATASLSSRLARPSWGTATRRCFHPAVAPILQQPQSLDSSSAAAGFKGAASTSAAAATVASNIAMANLAKNNSTPARPKTPKKKQRNRPRSDRNNNYYQATPFSLEQLRPCTTMSTCEHYNLAKAIEILHEELGLRNAAVLIPGEIAHVSFPHSWRSSADATDVLILGSSGSVVGWGMTESEMRELVVEPLRRAEVGSYGPEAIESEDMDFVTATSTDPDSGVNVERSTMVGDVMVVSDNIKDPILVKAAFSSGLARSTKLATLENRLEAHLSATKDLIDNLAAGRELGIRGTKLLQLTGELLSLRGQLNLHSELIETPDLYWEEPELEQLYSLISRKLDVATRIAILNKKLDYASESINVLKSHLSEEQGVRLEWMIIILIMVEVGFEIFHFVEHWYEKQAPSKKEL</sequence>
<evidence type="ECO:0000313" key="5">
    <source>
        <dbReference type="Proteomes" id="UP000242525"/>
    </source>
</evidence>
<gene>
    <name evidence="4" type="ORF">BN980_GECA03s01968g</name>
</gene>
<dbReference type="Pfam" id="PF02582">
    <property type="entry name" value="DUF155"/>
    <property type="match status" value="1"/>
</dbReference>
<protein>
    <recommendedName>
        <fullName evidence="3">DUF155 domain-containing protein</fullName>
    </recommendedName>
</protein>
<dbReference type="PANTHER" id="PTHR16255:SF1">
    <property type="entry name" value="REQUIRED FOR MEIOTIC NUCLEAR DIVISION PROTEIN 1 HOMOLOG"/>
    <property type="match status" value="1"/>
</dbReference>
<dbReference type="Proteomes" id="UP000242525">
    <property type="component" value="Unassembled WGS sequence"/>
</dbReference>
<dbReference type="OrthoDB" id="242766at2759"/>
<feature type="domain" description="DUF155" evidence="3">
    <location>
        <begin position="182"/>
        <end position="364"/>
    </location>
</feature>
<feature type="compositionally biased region" description="Basic residues" evidence="2">
    <location>
        <begin position="94"/>
        <end position="103"/>
    </location>
</feature>
<dbReference type="EMBL" id="CCBN010000003">
    <property type="protein sequence ID" value="CDO52439.1"/>
    <property type="molecule type" value="Genomic_DNA"/>
</dbReference>
<dbReference type="AlphaFoldDB" id="A0A0J9X5K7"/>
<dbReference type="InterPro" id="IPR003734">
    <property type="entry name" value="DUF155"/>
</dbReference>
<comment type="caution">
    <text evidence="4">The sequence shown here is derived from an EMBL/GenBank/DDBJ whole genome shotgun (WGS) entry which is preliminary data.</text>
</comment>
<feature type="region of interest" description="Disordered" evidence="2">
    <location>
        <begin position="83"/>
        <end position="114"/>
    </location>
</feature>
<dbReference type="GO" id="GO:0005739">
    <property type="term" value="C:mitochondrion"/>
    <property type="evidence" value="ECO:0007669"/>
    <property type="project" value="UniProtKB-ARBA"/>
</dbReference>
<evidence type="ECO:0000256" key="2">
    <source>
        <dbReference type="SAM" id="MobiDB-lite"/>
    </source>
</evidence>